<dbReference type="EMBL" id="CM046391">
    <property type="protein sequence ID" value="KAI8559324.1"/>
    <property type="molecule type" value="Genomic_DNA"/>
</dbReference>
<organism evidence="1 2">
    <name type="scientific">Rhododendron molle</name>
    <name type="common">Chinese azalea</name>
    <name type="synonym">Azalea mollis</name>
    <dbReference type="NCBI Taxonomy" id="49168"/>
    <lineage>
        <taxon>Eukaryota</taxon>
        <taxon>Viridiplantae</taxon>
        <taxon>Streptophyta</taxon>
        <taxon>Embryophyta</taxon>
        <taxon>Tracheophyta</taxon>
        <taxon>Spermatophyta</taxon>
        <taxon>Magnoliopsida</taxon>
        <taxon>eudicotyledons</taxon>
        <taxon>Gunneridae</taxon>
        <taxon>Pentapetalae</taxon>
        <taxon>asterids</taxon>
        <taxon>Ericales</taxon>
        <taxon>Ericaceae</taxon>
        <taxon>Ericoideae</taxon>
        <taxon>Rhodoreae</taxon>
        <taxon>Rhododendron</taxon>
    </lineage>
</organism>
<evidence type="ECO:0000313" key="2">
    <source>
        <dbReference type="Proteomes" id="UP001062846"/>
    </source>
</evidence>
<sequence length="187" mass="21627">MASHLPQTRRRKKRTIVDLDAYNFHDEVQFLYSSPSCKKTQVEIGESSNSPSSPVMIICEICIVTKLYWESFAIMGCTQYSYCSDCVTKYVSSKLDQNITQIRCPVPDCNRAFKKFYCPYKDCSAFMIDGDDGDGEGEAIAQVECPYCNRYFCAQCKVMWHQGIDCSEFQKLHEDEREREDIMLMNL</sequence>
<evidence type="ECO:0000313" key="1">
    <source>
        <dbReference type="EMBL" id="KAI8559324.1"/>
    </source>
</evidence>
<gene>
    <name evidence="1" type="ORF">RHMOL_Rhmol04G0163400</name>
</gene>
<proteinExistence type="predicted"/>
<reference evidence="1" key="1">
    <citation type="submission" date="2022-02" db="EMBL/GenBank/DDBJ databases">
        <title>Plant Genome Project.</title>
        <authorList>
            <person name="Zhang R.-G."/>
        </authorList>
    </citation>
    <scope>NUCLEOTIDE SEQUENCE</scope>
    <source>
        <strain evidence="1">AT1</strain>
    </source>
</reference>
<accession>A0ACC0P2E6</accession>
<protein>
    <submittedName>
        <fullName evidence="1">Uncharacterized protein</fullName>
    </submittedName>
</protein>
<keyword evidence="2" id="KW-1185">Reference proteome</keyword>
<comment type="caution">
    <text evidence="1">The sequence shown here is derived from an EMBL/GenBank/DDBJ whole genome shotgun (WGS) entry which is preliminary data.</text>
</comment>
<name>A0ACC0P2E6_RHOML</name>
<dbReference type="Proteomes" id="UP001062846">
    <property type="component" value="Chromosome 4"/>
</dbReference>